<feature type="domain" description="BHLH" evidence="10">
    <location>
        <begin position="295"/>
        <end position="345"/>
    </location>
</feature>
<dbReference type="GO" id="GO:0008270">
    <property type="term" value="F:zinc ion binding"/>
    <property type="evidence" value="ECO:0007669"/>
    <property type="project" value="InterPro"/>
</dbReference>
<dbReference type="NCBIfam" id="TIGR00756">
    <property type="entry name" value="PPR"/>
    <property type="match status" value="7"/>
</dbReference>
<comment type="caution">
    <text evidence="11">The sequence shown here is derived from an EMBL/GenBank/DDBJ whole genome shotgun (WGS) entry which is preliminary data.</text>
</comment>
<evidence type="ECO:0000256" key="2">
    <source>
        <dbReference type="ARBA" id="ARBA00006643"/>
    </source>
</evidence>
<dbReference type="Pfam" id="PF01535">
    <property type="entry name" value="PPR"/>
    <property type="match status" value="7"/>
</dbReference>
<dbReference type="PROSITE" id="PS50888">
    <property type="entry name" value="BHLH"/>
    <property type="match status" value="1"/>
</dbReference>
<dbReference type="Pfam" id="PF00010">
    <property type="entry name" value="HLH"/>
    <property type="match status" value="1"/>
</dbReference>
<evidence type="ECO:0000256" key="4">
    <source>
        <dbReference type="ARBA" id="ARBA00023015"/>
    </source>
</evidence>
<feature type="repeat" description="PPR" evidence="8">
    <location>
        <begin position="1095"/>
        <end position="1129"/>
    </location>
</feature>
<dbReference type="InterPro" id="IPR046848">
    <property type="entry name" value="E_motif"/>
</dbReference>
<evidence type="ECO:0000256" key="9">
    <source>
        <dbReference type="SAM" id="MobiDB-lite"/>
    </source>
</evidence>
<evidence type="ECO:0000256" key="8">
    <source>
        <dbReference type="PROSITE-ProRule" id="PRU00708"/>
    </source>
</evidence>
<dbReference type="GO" id="GO:0006355">
    <property type="term" value="P:regulation of DNA-templated transcription"/>
    <property type="evidence" value="ECO:0007669"/>
    <property type="project" value="UniProtKB-ARBA"/>
</dbReference>
<feature type="repeat" description="PPR" evidence="8">
    <location>
        <begin position="725"/>
        <end position="755"/>
    </location>
</feature>
<proteinExistence type="inferred from homology"/>
<feature type="region of interest" description="Disordered" evidence="9">
    <location>
        <begin position="171"/>
        <end position="282"/>
    </location>
</feature>
<evidence type="ECO:0000256" key="5">
    <source>
        <dbReference type="ARBA" id="ARBA00023125"/>
    </source>
</evidence>
<dbReference type="GO" id="GO:0005634">
    <property type="term" value="C:nucleus"/>
    <property type="evidence" value="ECO:0007669"/>
    <property type="project" value="UniProtKB-SubCell"/>
</dbReference>
<reference evidence="12" key="1">
    <citation type="journal article" date="2017" name="Plant J.">
        <title>The pomegranate (Punica granatum L.) genome and the genomics of punicalagin biosynthesis.</title>
        <authorList>
            <person name="Qin G."/>
            <person name="Xu C."/>
            <person name="Ming R."/>
            <person name="Tang H."/>
            <person name="Guyot R."/>
            <person name="Kramer E.M."/>
            <person name="Hu Y."/>
            <person name="Yi X."/>
            <person name="Qi Y."/>
            <person name="Xu X."/>
            <person name="Gao Z."/>
            <person name="Pan H."/>
            <person name="Jian J."/>
            <person name="Tian Y."/>
            <person name="Yue Z."/>
            <person name="Xu Y."/>
        </authorList>
    </citation>
    <scope>NUCLEOTIDE SEQUENCE [LARGE SCALE GENOMIC DNA]</scope>
    <source>
        <strain evidence="12">cv. Dabenzi</strain>
    </source>
</reference>
<keyword evidence="7" id="KW-0539">Nucleus</keyword>
<keyword evidence="3" id="KW-0677">Repeat</keyword>
<dbReference type="PROSITE" id="PS51375">
    <property type="entry name" value="PPR"/>
    <property type="match status" value="8"/>
</dbReference>
<dbReference type="FunFam" id="1.25.40.10:FF:000366">
    <property type="entry name" value="Pentatricopeptide (PPR) repeat-containing protein"/>
    <property type="match status" value="1"/>
</dbReference>
<comment type="similarity">
    <text evidence="2">Belongs to the PPR family. PCMP-H subfamily.</text>
</comment>
<dbReference type="Gene3D" id="4.10.280.10">
    <property type="entry name" value="Helix-loop-helix DNA-binding domain"/>
    <property type="match status" value="1"/>
</dbReference>
<protein>
    <recommendedName>
        <fullName evidence="10">BHLH domain-containing protein</fullName>
    </recommendedName>
</protein>
<feature type="repeat" description="PPR" evidence="8">
    <location>
        <begin position="756"/>
        <end position="790"/>
    </location>
</feature>
<evidence type="ECO:0000256" key="1">
    <source>
        <dbReference type="ARBA" id="ARBA00004123"/>
    </source>
</evidence>
<evidence type="ECO:0000259" key="10">
    <source>
        <dbReference type="PROSITE" id="PS50888"/>
    </source>
</evidence>
<dbReference type="GO" id="GO:0003723">
    <property type="term" value="F:RNA binding"/>
    <property type="evidence" value="ECO:0007669"/>
    <property type="project" value="InterPro"/>
</dbReference>
<accession>A0A218XXW1</accession>
<feature type="repeat" description="PPR" evidence="8">
    <location>
        <begin position="857"/>
        <end position="891"/>
    </location>
</feature>
<dbReference type="FunFam" id="1.25.40.10:FF:000629">
    <property type="entry name" value="Putative pentatricopeptide repeat-containing protein"/>
    <property type="match status" value="1"/>
</dbReference>
<dbReference type="InterPro" id="IPR036638">
    <property type="entry name" value="HLH_DNA-bd_sf"/>
</dbReference>
<evidence type="ECO:0000256" key="3">
    <source>
        <dbReference type="ARBA" id="ARBA00022737"/>
    </source>
</evidence>
<dbReference type="InterPro" id="IPR046960">
    <property type="entry name" value="PPR_At4g14850-like_plant"/>
</dbReference>
<evidence type="ECO:0000256" key="7">
    <source>
        <dbReference type="ARBA" id="ARBA00023242"/>
    </source>
</evidence>
<dbReference type="EMBL" id="MTKT01000666">
    <property type="protein sequence ID" value="OWM89429.1"/>
    <property type="molecule type" value="Genomic_DNA"/>
</dbReference>
<feature type="compositionally biased region" description="Polar residues" evidence="9">
    <location>
        <begin position="251"/>
        <end position="264"/>
    </location>
</feature>
<comment type="subcellular location">
    <subcellularLocation>
        <location evidence="1">Nucleus</location>
    </subcellularLocation>
</comment>
<sequence>MVNSFGPPALWDQPTSVQNMGYCDSSLQNNLSSMNPLGGPKVGLGPSSLRSDVSWNPPVSMLREGLFLPNAPGTLPESLSQFPADSGFIERAARFSCFSGGGFSDMVNPFGGVEGIGVPPHGGVRMPVSMQEEAFPIDLVRLLPPQRNSINTVEASKDALLSSVPENCEVSQLKREGRSEDLVRSTDEVPKQVVGGSGNDSEEPEFSGGGGQDGKEEKGSGSKKRKRNGPIAGFDAKGDGQPSEDVKDTSETQQKIDQSPNSASGKAAGKNNKQGSQASDPPKEEYIHVRARRGQATNSHSLAERVRREKISERMKFLQDLVPGCSKVTGKAVMLDEIINYVQSLQRQVEFLSMKLATVNPRLDFNIERLLAKDILHSRAGPSSTLGFFPNMPMAYPPPIHPPPAGLIQAGLNGIGSPDSLRRTLHNQINPENAGGFKESAQLPNVWEDELHNVVQMGFNGGSALPSDQDNTDVAMMRTLGCKLGQSQTLGCRIKSFPPSSFEGRSSTLDSSCTVPPAFDETCGMSSDYFSSLLKFCCDSRNLGQAKKLHCRIIKTLTSPETILSNNLVNAYSKLGNLSYARNVFDQIPQPNLFSWNAILSAYSKSGNLARVQETFNLMSVRDGVSWNCLISAYAGRGLVADSVKAYNSMMREGTRNLSRITFSTMLVLSSNRGCINLGKQVHGHILKFGFSEYVFVGSPLVDMYSKTGLIRDAKQVFDEMSERNLVLHNTMITGLLRCGLVEESKLLFHNMKERDSISWTTMITGFTQNGLDREAIAFFREMGSEGLEIDQFTYGSVLTACSSILALNEGKQIHAFAMKTSYIGNIFVGSALVDMYCKCKNVIYAGRVFNRMARKNVVSWTAMLVGYGQNGFSEDAVRIFRDMQRNGIEPDDFTLGSVISSCANLASLEEGSQFHCLALVSGYVSCLTVSNALITLYGKCGNIEDSSRLFDEMSCRDEVSWTALVSGYAQFGKANETIDLFEKMLASGFKPDGVTFIGVLSACSRAGLVDKGKEYFESMMKEHHITPVTDHYTCMIDLLSRSGRLEEAKNFINNMPFPPDAIGWSTLLSSCRFRGNLEIGKWAADSLMELEPQSPASYVLLTSIYAATGKWDDVAQLRKGMRERGVKKEPGFSWIKYKNKVHIFSADDQSSPYLDQIYTELERLNSRIISEGYVPDMSSILHDVEDSEKIKMLNHHSEKLAIAFGLIFIPSNFPIRVVKNLRVCGDCHSATKYISKVTGREILVRDAIRFHLFKDGSCSCGDFW</sequence>
<feature type="compositionally biased region" description="Basic and acidic residues" evidence="9">
    <location>
        <begin position="172"/>
        <end position="190"/>
    </location>
</feature>
<evidence type="ECO:0000313" key="12">
    <source>
        <dbReference type="Proteomes" id="UP000197138"/>
    </source>
</evidence>
<name>A0A218XXW1_PUNGR</name>
<feature type="repeat" description="PPR" evidence="8">
    <location>
        <begin position="623"/>
        <end position="657"/>
    </location>
</feature>
<dbReference type="Gene3D" id="1.25.40.10">
    <property type="entry name" value="Tetratricopeptide repeat domain"/>
    <property type="match status" value="4"/>
</dbReference>
<dbReference type="PANTHER" id="PTHR47926">
    <property type="entry name" value="PENTATRICOPEPTIDE REPEAT-CONTAINING PROTEIN"/>
    <property type="match status" value="1"/>
</dbReference>
<gene>
    <name evidence="11" type="ORF">CDL15_Pgr024177</name>
</gene>
<dbReference type="FunFam" id="4.10.280.10:FF:000002">
    <property type="entry name" value="Basic helix-loop-helix transcription factor"/>
    <property type="match status" value="1"/>
</dbReference>
<dbReference type="InterPro" id="IPR011990">
    <property type="entry name" value="TPR-like_helical_dom_sf"/>
</dbReference>
<evidence type="ECO:0000313" key="11">
    <source>
        <dbReference type="EMBL" id="OWM89429.1"/>
    </source>
</evidence>
<dbReference type="InterPro" id="IPR002885">
    <property type="entry name" value="PPR_rpt"/>
</dbReference>
<keyword evidence="4" id="KW-0805">Transcription regulation</keyword>
<dbReference type="Pfam" id="PF14432">
    <property type="entry name" value="DYW_deaminase"/>
    <property type="match status" value="1"/>
</dbReference>
<feature type="repeat" description="PPR" evidence="8">
    <location>
        <begin position="993"/>
        <end position="1028"/>
    </location>
</feature>
<dbReference type="Pfam" id="PF13041">
    <property type="entry name" value="PPR_2"/>
    <property type="match status" value="3"/>
</dbReference>
<dbReference type="Proteomes" id="UP000197138">
    <property type="component" value="Unassembled WGS sequence"/>
</dbReference>
<dbReference type="GO" id="GO:0003677">
    <property type="term" value="F:DNA binding"/>
    <property type="evidence" value="ECO:0007669"/>
    <property type="project" value="UniProtKB-KW"/>
</dbReference>
<dbReference type="CDD" id="cd18919">
    <property type="entry name" value="bHLH_AtBPE_like"/>
    <property type="match status" value="1"/>
</dbReference>
<keyword evidence="5" id="KW-0238">DNA-binding</keyword>
<feature type="repeat" description="PPR" evidence="8">
    <location>
        <begin position="958"/>
        <end position="992"/>
    </location>
</feature>
<keyword evidence="6" id="KW-0804">Transcription</keyword>
<dbReference type="SUPFAM" id="SSF47459">
    <property type="entry name" value="HLH, helix-loop-helix DNA-binding domain"/>
    <property type="match status" value="1"/>
</dbReference>
<feature type="repeat" description="PPR" evidence="8">
    <location>
        <begin position="592"/>
        <end position="622"/>
    </location>
</feature>
<dbReference type="GO" id="GO:0046983">
    <property type="term" value="F:protein dimerization activity"/>
    <property type="evidence" value="ECO:0007669"/>
    <property type="project" value="InterPro"/>
</dbReference>
<dbReference type="InterPro" id="IPR011598">
    <property type="entry name" value="bHLH_dom"/>
</dbReference>
<dbReference type="FunFam" id="1.25.40.10:FF:000442">
    <property type="entry name" value="Pentatricopeptide repeat-containing protein At3g49710"/>
    <property type="match status" value="1"/>
</dbReference>
<dbReference type="AlphaFoldDB" id="A0A218XXW1"/>
<dbReference type="SMART" id="SM00353">
    <property type="entry name" value="HLH"/>
    <property type="match status" value="1"/>
</dbReference>
<dbReference type="FunFam" id="1.25.40.10:FF:000472">
    <property type="entry name" value="Putative pentatricopeptide repeat-containing protein"/>
    <property type="match status" value="1"/>
</dbReference>
<dbReference type="FunFam" id="1.25.40.10:FF:000284">
    <property type="entry name" value="Pentatricopeptide repeat-containing protein"/>
    <property type="match status" value="1"/>
</dbReference>
<dbReference type="GO" id="GO:0009451">
    <property type="term" value="P:RNA modification"/>
    <property type="evidence" value="ECO:0007669"/>
    <property type="project" value="InterPro"/>
</dbReference>
<organism evidence="11 12">
    <name type="scientific">Punica granatum</name>
    <name type="common">Pomegranate</name>
    <dbReference type="NCBI Taxonomy" id="22663"/>
    <lineage>
        <taxon>Eukaryota</taxon>
        <taxon>Viridiplantae</taxon>
        <taxon>Streptophyta</taxon>
        <taxon>Embryophyta</taxon>
        <taxon>Tracheophyta</taxon>
        <taxon>Spermatophyta</taxon>
        <taxon>Magnoliopsida</taxon>
        <taxon>eudicotyledons</taxon>
        <taxon>Gunneridae</taxon>
        <taxon>Pentapetalae</taxon>
        <taxon>rosids</taxon>
        <taxon>malvids</taxon>
        <taxon>Myrtales</taxon>
        <taxon>Lythraceae</taxon>
        <taxon>Punica</taxon>
    </lineage>
</organism>
<dbReference type="PANTHER" id="PTHR47926:SF511">
    <property type="entry name" value="PENTATRICOPEPTIDE REPEAT-CONTAINING PROTEIN"/>
    <property type="match status" value="1"/>
</dbReference>
<dbReference type="InterPro" id="IPR032867">
    <property type="entry name" value="DYW_dom"/>
</dbReference>
<evidence type="ECO:0000256" key="6">
    <source>
        <dbReference type="ARBA" id="ARBA00023163"/>
    </source>
</evidence>
<dbReference type="Pfam" id="PF20431">
    <property type="entry name" value="E_motif"/>
    <property type="match status" value="1"/>
</dbReference>